<evidence type="ECO:0000256" key="6">
    <source>
        <dbReference type="ARBA" id="ARBA00022989"/>
    </source>
</evidence>
<dbReference type="InterPro" id="IPR024529">
    <property type="entry name" value="ECF_trnsprt_substrate-spec"/>
</dbReference>
<dbReference type="Proteomes" id="UP000298653">
    <property type="component" value="Chromosome"/>
</dbReference>
<dbReference type="Gene3D" id="1.10.1760.20">
    <property type="match status" value="1"/>
</dbReference>
<evidence type="ECO:0000256" key="5">
    <source>
        <dbReference type="ARBA" id="ARBA00022692"/>
    </source>
</evidence>
<comment type="subcellular location">
    <subcellularLocation>
        <location evidence="1">Cell membrane</location>
        <topology evidence="1">Multi-pass membrane protein</topology>
    </subcellularLocation>
</comment>
<dbReference type="PANTHER" id="PTHR38438:SF1">
    <property type="entry name" value="RIBOFLAVIN TRANSPORTER RIBU"/>
    <property type="match status" value="1"/>
</dbReference>
<keyword evidence="4" id="KW-1003">Cell membrane</keyword>
<dbReference type="AlphaFoldDB" id="A0A4P8ICG6"/>
<feature type="transmembrane region" description="Helical" evidence="8">
    <location>
        <begin position="98"/>
        <end position="122"/>
    </location>
</feature>
<keyword evidence="6 8" id="KW-1133">Transmembrane helix</keyword>
<gene>
    <name evidence="9" type="ORF">AR1Y2_0897</name>
</gene>
<evidence type="ECO:0000256" key="1">
    <source>
        <dbReference type="ARBA" id="ARBA00004651"/>
    </source>
</evidence>
<dbReference type="Pfam" id="PF12822">
    <property type="entry name" value="ECF_trnsprt"/>
    <property type="match status" value="1"/>
</dbReference>
<protein>
    <submittedName>
        <fullName evidence="9">Substrate-specific component RibU of riboflavin ECF transporter</fullName>
    </submittedName>
</protein>
<evidence type="ECO:0000256" key="7">
    <source>
        <dbReference type="ARBA" id="ARBA00023136"/>
    </source>
</evidence>
<feature type="transmembrane region" description="Helical" evidence="8">
    <location>
        <begin position="63"/>
        <end position="86"/>
    </location>
</feature>
<dbReference type="KEGG" id="arf:AR1Y2_0897"/>
<sequence length="249" mass="27935">MEEVTKDGIIVSFGVALSLVTRAFFILRDRFRRFPYHKSIVKWRRKKMMNETVTVSKVNVRKITVTAMLGALATILMFFEFSVPFIMPGFVKMDFSELPALIAAFSMGPVSGIAVCFIKNVVNVLHTTSGGIGELSNFILGVCFVLPAGLIYKRNKSQKGALIGALIGAVMMAVVSIFSNYFIVYPVYENFMPMEAIIGAYQAINHNVKNLWDALIWFNMPFTFVKGMFSVVITFLVYKRISPILKGKH</sequence>
<evidence type="ECO:0000313" key="10">
    <source>
        <dbReference type="Proteomes" id="UP000298653"/>
    </source>
</evidence>
<feature type="transmembrane region" description="Helical" evidence="8">
    <location>
        <begin position="161"/>
        <end position="184"/>
    </location>
</feature>
<proteinExistence type="inferred from homology"/>
<dbReference type="PANTHER" id="PTHR38438">
    <property type="entry name" value="RIBOFLAVIN TRANSPORTER RIBU"/>
    <property type="match status" value="1"/>
</dbReference>
<accession>A0A4P8ICG6</accession>
<evidence type="ECO:0000313" key="9">
    <source>
        <dbReference type="EMBL" id="QCP34351.1"/>
    </source>
</evidence>
<dbReference type="EMBL" id="CP040058">
    <property type="protein sequence ID" value="QCP34351.1"/>
    <property type="molecule type" value="Genomic_DNA"/>
</dbReference>
<evidence type="ECO:0000256" key="3">
    <source>
        <dbReference type="ARBA" id="ARBA00022448"/>
    </source>
</evidence>
<evidence type="ECO:0000256" key="4">
    <source>
        <dbReference type="ARBA" id="ARBA00022475"/>
    </source>
</evidence>
<feature type="transmembrane region" description="Helical" evidence="8">
    <location>
        <begin position="216"/>
        <end position="238"/>
    </location>
</feature>
<keyword evidence="5 8" id="KW-0812">Transmembrane</keyword>
<organism evidence="9 10">
    <name type="scientific">Anaerostipes rhamnosivorans</name>
    <dbReference type="NCBI Taxonomy" id="1229621"/>
    <lineage>
        <taxon>Bacteria</taxon>
        <taxon>Bacillati</taxon>
        <taxon>Bacillota</taxon>
        <taxon>Clostridia</taxon>
        <taxon>Lachnospirales</taxon>
        <taxon>Lachnospiraceae</taxon>
        <taxon>Anaerostipes</taxon>
    </lineage>
</organism>
<evidence type="ECO:0000256" key="8">
    <source>
        <dbReference type="SAM" id="Phobius"/>
    </source>
</evidence>
<feature type="transmembrane region" description="Helical" evidence="8">
    <location>
        <begin position="9"/>
        <end position="27"/>
    </location>
</feature>
<keyword evidence="7 8" id="KW-0472">Membrane</keyword>
<name>A0A4P8ICG6_9FIRM</name>
<reference evidence="9 10" key="1">
    <citation type="submission" date="2019-05" db="EMBL/GenBank/DDBJ databases">
        <title>Complete genome sequencing of Anaerostipes rhamnosivorans.</title>
        <authorList>
            <person name="Bui T.P.N."/>
            <person name="de Vos W.M."/>
        </authorList>
    </citation>
    <scope>NUCLEOTIDE SEQUENCE [LARGE SCALE GENOMIC DNA]</scope>
    <source>
        <strain evidence="9 10">1y2</strain>
    </source>
</reference>
<dbReference type="GO" id="GO:0032217">
    <property type="term" value="F:riboflavin transmembrane transporter activity"/>
    <property type="evidence" value="ECO:0007669"/>
    <property type="project" value="InterPro"/>
</dbReference>
<dbReference type="InterPro" id="IPR025720">
    <property type="entry name" value="RibU"/>
</dbReference>
<comment type="similarity">
    <text evidence="2">Belongs to the prokaryotic riboflavin transporter (P-RFT) (TC 2.A.87) family.</text>
</comment>
<evidence type="ECO:0000256" key="2">
    <source>
        <dbReference type="ARBA" id="ARBA00005540"/>
    </source>
</evidence>
<keyword evidence="3" id="KW-0813">Transport</keyword>
<feature type="transmembrane region" description="Helical" evidence="8">
    <location>
        <begin position="134"/>
        <end position="152"/>
    </location>
</feature>
<dbReference type="GO" id="GO:0005886">
    <property type="term" value="C:plasma membrane"/>
    <property type="evidence" value="ECO:0007669"/>
    <property type="project" value="UniProtKB-SubCell"/>
</dbReference>
<keyword evidence="10" id="KW-1185">Reference proteome</keyword>